<dbReference type="AlphaFoldDB" id="A0A084J8M9"/>
<comment type="caution">
    <text evidence="1">The sequence shown here is derived from an EMBL/GenBank/DDBJ whole genome shotgun (WGS) entry which is preliminary data.</text>
</comment>
<accession>A0A084J8M9</accession>
<organism evidence="1 3">
    <name type="scientific">Clostridium sulfidigenes</name>
    <dbReference type="NCBI Taxonomy" id="318464"/>
    <lineage>
        <taxon>Bacteria</taxon>
        <taxon>Bacillati</taxon>
        <taxon>Bacillota</taxon>
        <taxon>Clostridia</taxon>
        <taxon>Eubacteriales</taxon>
        <taxon>Clostridiaceae</taxon>
        <taxon>Clostridium</taxon>
    </lineage>
</organism>
<proteinExistence type="predicted"/>
<gene>
    <name evidence="2" type="ORF">E7215_01250</name>
    <name evidence="1" type="ORF">IO99_15440</name>
</gene>
<evidence type="ECO:0000313" key="1">
    <source>
        <dbReference type="EMBL" id="KEZ85313.1"/>
    </source>
</evidence>
<evidence type="ECO:0000313" key="2">
    <source>
        <dbReference type="EMBL" id="MBE6058789.1"/>
    </source>
</evidence>
<dbReference type="EMBL" id="JPMD01000038">
    <property type="protein sequence ID" value="KEZ85313.1"/>
    <property type="molecule type" value="Genomic_DNA"/>
</dbReference>
<keyword evidence="3" id="KW-1185">Reference proteome</keyword>
<dbReference type="Proteomes" id="UP000768462">
    <property type="component" value="Unassembled WGS sequence"/>
</dbReference>
<dbReference type="RefSeq" id="WP_035134769.1">
    <property type="nucleotide sequence ID" value="NZ_JPMD01000038.1"/>
</dbReference>
<evidence type="ECO:0000313" key="3">
    <source>
        <dbReference type="Proteomes" id="UP000028542"/>
    </source>
</evidence>
<dbReference type="Proteomes" id="UP000028542">
    <property type="component" value="Unassembled WGS sequence"/>
</dbReference>
<sequence>MAQRRIIESYGRDLGFTIDQLCRLIGSYKILVDTASSVNCITIANKRDIKDALKRAQEVGCLIDELIDVLDCSICTWGNYMKLKTEYINSRLDLCLIETEVEEEIRLQSGP</sequence>
<reference evidence="2" key="2">
    <citation type="submission" date="2019-04" db="EMBL/GenBank/DDBJ databases">
        <title>Evolution of Biomass-Degrading Anaerobic Consortia Revealed by Metagenomics.</title>
        <authorList>
            <person name="Peng X."/>
        </authorList>
    </citation>
    <scope>NUCLEOTIDE SEQUENCE</scope>
    <source>
        <strain evidence="2">SIG254</strain>
    </source>
</reference>
<name>A0A084J8M9_9CLOT</name>
<dbReference type="STRING" id="318464.IO99_15440"/>
<reference evidence="1 3" key="1">
    <citation type="submission" date="2014-07" db="EMBL/GenBank/DDBJ databases">
        <title>Draft genome of Clostridium sulfidigenes 113A isolated from sediments associated with methane hydrate from Krishna Godavari basin.</title>
        <authorList>
            <person name="Honkalas V.S."/>
            <person name="Dabir A.P."/>
            <person name="Arora P."/>
            <person name="Dhakephalkar P.K."/>
        </authorList>
    </citation>
    <scope>NUCLEOTIDE SEQUENCE [LARGE SCALE GENOMIC DNA]</scope>
    <source>
        <strain evidence="1 3">113A</strain>
    </source>
</reference>
<protein>
    <submittedName>
        <fullName evidence="1">Uncharacterized protein</fullName>
    </submittedName>
</protein>
<dbReference type="EMBL" id="SVCM01000016">
    <property type="protein sequence ID" value="MBE6058789.1"/>
    <property type="molecule type" value="Genomic_DNA"/>
</dbReference>